<dbReference type="Proteomes" id="UP000199163">
    <property type="component" value="Unassembled WGS sequence"/>
</dbReference>
<dbReference type="Gene3D" id="1.10.510.10">
    <property type="entry name" value="Transferase(Phosphotransferase) domain 1"/>
    <property type="match status" value="1"/>
</dbReference>
<dbReference type="OrthoDB" id="9762169at2"/>
<dbReference type="PROSITE" id="PS50011">
    <property type="entry name" value="PROTEIN_KINASE_DOM"/>
    <property type="match status" value="1"/>
</dbReference>
<protein>
    <submittedName>
        <fullName evidence="2">Protein kinase domain-containing protein</fullName>
    </submittedName>
</protein>
<dbReference type="PANTHER" id="PTHR44167:SF24">
    <property type="entry name" value="SERINE_THREONINE-PROTEIN KINASE CHK2"/>
    <property type="match status" value="1"/>
</dbReference>
<dbReference type="InterPro" id="IPR011009">
    <property type="entry name" value="Kinase-like_dom_sf"/>
</dbReference>
<dbReference type="Pfam" id="PF00069">
    <property type="entry name" value="Pkinase"/>
    <property type="match status" value="1"/>
</dbReference>
<proteinExistence type="predicted"/>
<dbReference type="GO" id="GO:0004672">
    <property type="term" value="F:protein kinase activity"/>
    <property type="evidence" value="ECO:0007669"/>
    <property type="project" value="InterPro"/>
</dbReference>
<name>A0A1G8K085_9BACI</name>
<accession>A0A1G8K085</accession>
<dbReference type="SUPFAM" id="SSF56112">
    <property type="entry name" value="Protein kinase-like (PK-like)"/>
    <property type="match status" value="1"/>
</dbReference>
<evidence type="ECO:0000259" key="1">
    <source>
        <dbReference type="PROSITE" id="PS50011"/>
    </source>
</evidence>
<dbReference type="STRING" id="568899.SAMN05192534_13917"/>
<sequence>MEAAQWDQYKVDATPKGIGLYGRVYFGYDIYTKQKVAIKQLSNISVAKKEALIMRSYGKFKYLPDFYKFFILGQKGYIVMEKIEGKTIGTCNFYKKGKRRSPEQATRVLIDILKAIHYLHQRGIVHNDLLPKNVMTANDKRANLKVIDFNKAKCTRDIKYRKKDLYQAALMCIYLINGVVPKHAHTFRLPDKQLQRILMNAIRYKYQSAQAFINALKSLRQV</sequence>
<keyword evidence="3" id="KW-1185">Reference proteome</keyword>
<dbReference type="EMBL" id="FNDK01000039">
    <property type="protein sequence ID" value="SDI36767.1"/>
    <property type="molecule type" value="Genomic_DNA"/>
</dbReference>
<gene>
    <name evidence="2" type="ORF">SAMN05192534_13917</name>
</gene>
<dbReference type="AlphaFoldDB" id="A0A1G8K085"/>
<keyword evidence="2" id="KW-0808">Transferase</keyword>
<dbReference type="InterPro" id="IPR000719">
    <property type="entry name" value="Prot_kinase_dom"/>
</dbReference>
<reference evidence="2 3" key="1">
    <citation type="submission" date="2016-10" db="EMBL/GenBank/DDBJ databases">
        <authorList>
            <person name="de Groot N.N."/>
        </authorList>
    </citation>
    <scope>NUCLEOTIDE SEQUENCE [LARGE SCALE GENOMIC DNA]</scope>
    <source>
        <strain evidence="2 3">DSM 21632</strain>
    </source>
</reference>
<organism evidence="2 3">
    <name type="scientific">Alteribacillus persepolensis</name>
    <dbReference type="NCBI Taxonomy" id="568899"/>
    <lineage>
        <taxon>Bacteria</taxon>
        <taxon>Bacillati</taxon>
        <taxon>Bacillota</taxon>
        <taxon>Bacilli</taxon>
        <taxon>Bacillales</taxon>
        <taxon>Bacillaceae</taxon>
        <taxon>Alteribacillus</taxon>
    </lineage>
</organism>
<dbReference type="GO" id="GO:0005524">
    <property type="term" value="F:ATP binding"/>
    <property type="evidence" value="ECO:0007669"/>
    <property type="project" value="InterPro"/>
</dbReference>
<keyword evidence="2" id="KW-0418">Kinase</keyword>
<evidence type="ECO:0000313" key="2">
    <source>
        <dbReference type="EMBL" id="SDI36767.1"/>
    </source>
</evidence>
<feature type="domain" description="Protein kinase" evidence="1">
    <location>
        <begin position="10"/>
        <end position="222"/>
    </location>
</feature>
<dbReference type="SMART" id="SM00220">
    <property type="entry name" value="S_TKc"/>
    <property type="match status" value="1"/>
</dbReference>
<evidence type="ECO:0000313" key="3">
    <source>
        <dbReference type="Proteomes" id="UP000199163"/>
    </source>
</evidence>
<dbReference type="PANTHER" id="PTHR44167">
    <property type="entry name" value="OVARIAN-SPECIFIC SERINE/THREONINE-PROTEIN KINASE LOK-RELATED"/>
    <property type="match status" value="1"/>
</dbReference>
<dbReference type="RefSeq" id="WP_091276777.1">
    <property type="nucleotide sequence ID" value="NZ_FNDK01000039.1"/>
</dbReference>